<evidence type="ECO:0000256" key="3">
    <source>
        <dbReference type="ARBA" id="ARBA00013208"/>
    </source>
</evidence>
<reference evidence="9 10" key="1">
    <citation type="submission" date="2015-11" db="EMBL/GenBank/DDBJ databases">
        <title>Description and complete genome sequence of a novel strain predominating in hypersaline microbial mats and representing a new family of the Bacteriodetes phylum.</title>
        <authorList>
            <person name="Spring S."/>
            <person name="Bunk B."/>
            <person name="Sproer C."/>
            <person name="Klenk H.-P."/>
        </authorList>
    </citation>
    <scope>NUCLEOTIDE SEQUENCE [LARGE SCALE GENOMIC DNA]</scope>
    <source>
        <strain evidence="9 10">L21-Spi-D4</strain>
    </source>
</reference>
<keyword evidence="5 7" id="KW-0378">Hydrolase</keyword>
<dbReference type="NCBIfam" id="TIGR02227">
    <property type="entry name" value="sigpep_I_bact"/>
    <property type="match status" value="1"/>
</dbReference>
<evidence type="ECO:0000256" key="2">
    <source>
        <dbReference type="ARBA" id="ARBA00009370"/>
    </source>
</evidence>
<evidence type="ECO:0000256" key="4">
    <source>
        <dbReference type="ARBA" id="ARBA00019232"/>
    </source>
</evidence>
<dbReference type="AlphaFoldDB" id="A0A0S2HZC0"/>
<name>A0A0S2HZC0_9BACT</name>
<dbReference type="STRING" id="1307839.L21SP5_01713"/>
<evidence type="ECO:0000256" key="5">
    <source>
        <dbReference type="ARBA" id="ARBA00022801"/>
    </source>
</evidence>
<dbReference type="PANTHER" id="PTHR43390">
    <property type="entry name" value="SIGNAL PEPTIDASE I"/>
    <property type="match status" value="1"/>
</dbReference>
<dbReference type="PROSITE" id="PS00761">
    <property type="entry name" value="SPASE_I_3"/>
    <property type="match status" value="1"/>
</dbReference>
<feature type="transmembrane region" description="Helical" evidence="7">
    <location>
        <begin position="12"/>
        <end position="43"/>
    </location>
</feature>
<feature type="active site" evidence="6">
    <location>
        <position position="129"/>
    </location>
</feature>
<evidence type="ECO:0000313" key="10">
    <source>
        <dbReference type="Proteomes" id="UP000064893"/>
    </source>
</evidence>
<dbReference type="InterPro" id="IPR036286">
    <property type="entry name" value="LexA/Signal_pep-like_sf"/>
</dbReference>
<comment type="caution">
    <text evidence="7">Lacks conserved residue(s) required for the propagation of feature annotation.</text>
</comment>
<feature type="active site" evidence="6">
    <location>
        <position position="85"/>
    </location>
</feature>
<evidence type="ECO:0000259" key="8">
    <source>
        <dbReference type="Pfam" id="PF10502"/>
    </source>
</evidence>
<dbReference type="Gene3D" id="2.10.109.10">
    <property type="entry name" value="Umud Fragment, subunit A"/>
    <property type="match status" value="1"/>
</dbReference>
<evidence type="ECO:0000256" key="1">
    <source>
        <dbReference type="ARBA" id="ARBA00000677"/>
    </source>
</evidence>
<evidence type="ECO:0000256" key="6">
    <source>
        <dbReference type="PIRSR" id="PIRSR600223-1"/>
    </source>
</evidence>
<dbReference type="CDD" id="cd06530">
    <property type="entry name" value="S26_SPase_I"/>
    <property type="match status" value="2"/>
</dbReference>
<keyword evidence="10" id="KW-1185">Reference proteome</keyword>
<organism evidence="9 10">
    <name type="scientific">Salinivirga cyanobacteriivorans</name>
    <dbReference type="NCBI Taxonomy" id="1307839"/>
    <lineage>
        <taxon>Bacteria</taxon>
        <taxon>Pseudomonadati</taxon>
        <taxon>Bacteroidota</taxon>
        <taxon>Bacteroidia</taxon>
        <taxon>Bacteroidales</taxon>
        <taxon>Salinivirgaceae</taxon>
        <taxon>Salinivirga</taxon>
    </lineage>
</organism>
<evidence type="ECO:0000256" key="7">
    <source>
        <dbReference type="RuleBase" id="RU362042"/>
    </source>
</evidence>
<dbReference type="KEGG" id="blq:L21SP5_01713"/>
<dbReference type="GO" id="GO:0009003">
    <property type="term" value="F:signal peptidase activity"/>
    <property type="evidence" value="ECO:0007669"/>
    <property type="project" value="UniProtKB-EC"/>
</dbReference>
<keyword evidence="7" id="KW-0472">Membrane</keyword>
<dbReference type="PATRIC" id="fig|1307839.3.peg.1815"/>
<dbReference type="GO" id="GO:0016020">
    <property type="term" value="C:membrane"/>
    <property type="evidence" value="ECO:0007669"/>
    <property type="project" value="UniProtKB-SubCell"/>
</dbReference>
<dbReference type="GO" id="GO:0004252">
    <property type="term" value="F:serine-type endopeptidase activity"/>
    <property type="evidence" value="ECO:0007669"/>
    <property type="project" value="InterPro"/>
</dbReference>
<dbReference type="InterPro" id="IPR000223">
    <property type="entry name" value="Pept_S26A_signal_pept_1"/>
</dbReference>
<dbReference type="RefSeq" id="WP_081421478.1">
    <property type="nucleotide sequence ID" value="NZ_CP013118.1"/>
</dbReference>
<dbReference type="Proteomes" id="UP000064893">
    <property type="component" value="Chromosome"/>
</dbReference>
<dbReference type="Pfam" id="PF10502">
    <property type="entry name" value="Peptidase_S26"/>
    <property type="match status" value="1"/>
</dbReference>
<feature type="transmembrane region" description="Helical" evidence="7">
    <location>
        <begin position="50"/>
        <end position="75"/>
    </location>
</feature>
<dbReference type="OrthoDB" id="1036988at2"/>
<keyword evidence="7" id="KW-1133">Transmembrane helix</keyword>
<comment type="catalytic activity">
    <reaction evidence="1 7">
        <text>Cleavage of hydrophobic, N-terminal signal or leader sequences from secreted and periplasmic proteins.</text>
        <dbReference type="EC" id="3.4.21.89"/>
    </reaction>
</comment>
<keyword evidence="7" id="KW-0645">Protease</keyword>
<keyword evidence="7" id="KW-0812">Transmembrane</keyword>
<comment type="subcellular location">
    <subcellularLocation>
        <location evidence="7">Membrane</location>
        <topology evidence="7">Single-pass type II membrane protein</topology>
    </subcellularLocation>
</comment>
<dbReference type="SUPFAM" id="SSF51306">
    <property type="entry name" value="LexA/Signal peptidase"/>
    <property type="match status" value="1"/>
</dbReference>
<dbReference type="GO" id="GO:0006465">
    <property type="term" value="P:signal peptide processing"/>
    <property type="evidence" value="ECO:0007669"/>
    <property type="project" value="InterPro"/>
</dbReference>
<dbReference type="PANTHER" id="PTHR43390:SF1">
    <property type="entry name" value="CHLOROPLAST PROCESSING PEPTIDASE"/>
    <property type="match status" value="1"/>
</dbReference>
<dbReference type="EMBL" id="CP013118">
    <property type="protein sequence ID" value="ALO15355.1"/>
    <property type="molecule type" value="Genomic_DNA"/>
</dbReference>
<proteinExistence type="inferred from homology"/>
<dbReference type="InterPro" id="IPR019533">
    <property type="entry name" value="Peptidase_S26"/>
</dbReference>
<dbReference type="InterPro" id="IPR019758">
    <property type="entry name" value="Pept_S26A_signal_pept_1_CS"/>
</dbReference>
<evidence type="ECO:0000313" key="9">
    <source>
        <dbReference type="EMBL" id="ALO15355.1"/>
    </source>
</evidence>
<dbReference type="EC" id="3.4.21.89" evidence="3 7"/>
<comment type="similarity">
    <text evidence="2 7">Belongs to the peptidase S26 family.</text>
</comment>
<accession>A0A0S2HZC0</accession>
<gene>
    <name evidence="9" type="primary">sipP</name>
    <name evidence="9" type="ORF">L21SP5_01713</name>
</gene>
<sequence>MLKVKLRTSIAMVLIITIVLFAGSAIISGVGGLLLIPIVLLFFKIQNNSVFAKVLSIVVFIIIFVFIAIWVRLFIGSVYTVPTNSMLPTIYPNDMVWVNKYVKKRSFLKIERNDLIAFKNPHSKKILIKRCVGLGGDTIAMENGNLFINNHLIPQGSKVNYHYVVILNRNPDLENCLFKNKSEVKFRLNDTVFYASVNEAQLAKIESLPCVNKVIYRDQFVENKGKNGFKLQLKKTNYPFLYQHDSLAVGNHFKQIIISQKMDSDNNQKEKTYFVMGDNRDYSCDSRHWGLVKESEIIGEVDYIIYSSRPNDQSNSFFNDNR</sequence>
<dbReference type="PRINTS" id="PR00727">
    <property type="entry name" value="LEADERPTASE"/>
</dbReference>
<feature type="domain" description="Peptidase S26" evidence="8">
    <location>
        <begin position="56"/>
        <end position="305"/>
    </location>
</feature>
<protein>
    <recommendedName>
        <fullName evidence="4 7">Signal peptidase I</fullName>
        <ecNumber evidence="3 7">3.4.21.89</ecNumber>
    </recommendedName>
</protein>